<evidence type="ECO:0000313" key="2">
    <source>
        <dbReference type="Proteomes" id="UP001163321"/>
    </source>
</evidence>
<keyword evidence="2" id="KW-1185">Reference proteome</keyword>
<protein>
    <submittedName>
        <fullName evidence="1">Uncharacterized protein</fullName>
    </submittedName>
</protein>
<organism evidence="1 2">
    <name type="scientific">Peronosclerospora sorghi</name>
    <dbReference type="NCBI Taxonomy" id="230839"/>
    <lineage>
        <taxon>Eukaryota</taxon>
        <taxon>Sar</taxon>
        <taxon>Stramenopiles</taxon>
        <taxon>Oomycota</taxon>
        <taxon>Peronosporomycetes</taxon>
        <taxon>Peronosporales</taxon>
        <taxon>Peronosporaceae</taxon>
        <taxon>Peronosclerospora</taxon>
    </lineage>
</organism>
<dbReference type="Proteomes" id="UP001163321">
    <property type="component" value="Chromosome 1"/>
</dbReference>
<dbReference type="EMBL" id="CM047580">
    <property type="protein sequence ID" value="KAI9921891.1"/>
    <property type="molecule type" value="Genomic_DNA"/>
</dbReference>
<gene>
    <name evidence="1" type="ORF">PsorP6_001474</name>
</gene>
<evidence type="ECO:0000313" key="1">
    <source>
        <dbReference type="EMBL" id="KAI9921891.1"/>
    </source>
</evidence>
<reference evidence="1 2" key="1">
    <citation type="journal article" date="2022" name="bioRxiv">
        <title>The genome of the oomycete Peronosclerospora sorghi, a cosmopolitan pathogen of maize and sorghum, is inflated with dispersed pseudogenes.</title>
        <authorList>
            <person name="Fletcher K."/>
            <person name="Martin F."/>
            <person name="Isakeit T."/>
            <person name="Cavanaugh K."/>
            <person name="Magill C."/>
            <person name="Michelmore R."/>
        </authorList>
    </citation>
    <scope>NUCLEOTIDE SEQUENCE [LARGE SCALE GENOMIC DNA]</scope>
    <source>
        <strain evidence="1">P6</strain>
    </source>
</reference>
<proteinExistence type="predicted"/>
<name>A0ACC0WW29_9STRA</name>
<sequence length="149" mass="16139">MSQGVKFSAHSSSPASEPCNNTSLGSALVAGKAPNSCGIEDDNSLVTTVSSISFSDAENMPLISDVIPRQRCWTSASPIIATCSRAQKAPIRISADRESKMQRLDIVFLEELTQDVGKKGCAIVKIESLIHYELKACKKLIDIFERAEH</sequence>
<accession>A0ACC0WW29</accession>
<comment type="caution">
    <text evidence="1">The sequence shown here is derived from an EMBL/GenBank/DDBJ whole genome shotgun (WGS) entry which is preliminary data.</text>
</comment>